<dbReference type="Proteomes" id="UP000565711">
    <property type="component" value="Unassembled WGS sequence"/>
</dbReference>
<dbReference type="InterPro" id="IPR011044">
    <property type="entry name" value="Quino_amine_DH_bsu"/>
</dbReference>
<sequence>MKRQRRAAAAAVLVAASTMLSVTGCDTGSDAPRYRVEVVGTRPHDRTAFTEGLEVDGPVLYESTGMEGASTVTATELATGKRLARAALPGDYFGEGVTRAGSTLWQLSWKNETAFARDPETLAERHRVHYEGEGWGLCTRGNRVVMSNGSDTLTFRDPHTFEPTGTVRIDGHRAARLNELDCAADGTIYANAWPTDHILHIDPDSGAVLADIDAGGLLPPTEQADADVLNGIAQLPGTDHFLITGKYWPTMFEVRFVPE</sequence>
<dbReference type="GO" id="GO:0016603">
    <property type="term" value="F:glutaminyl-peptide cyclotransferase activity"/>
    <property type="evidence" value="ECO:0007669"/>
    <property type="project" value="InterPro"/>
</dbReference>
<evidence type="ECO:0000313" key="2">
    <source>
        <dbReference type="EMBL" id="NKY52319.1"/>
    </source>
</evidence>
<dbReference type="PANTHER" id="PTHR31270">
    <property type="entry name" value="GLUTAMINYL-PEPTIDE CYCLOTRANSFERASE"/>
    <property type="match status" value="1"/>
</dbReference>
<evidence type="ECO:0000256" key="1">
    <source>
        <dbReference type="SAM" id="SignalP"/>
    </source>
</evidence>
<proteinExistence type="predicted"/>
<dbReference type="RefSeq" id="WP_067872947.1">
    <property type="nucleotide sequence ID" value="NZ_JAAXOP010000011.1"/>
</dbReference>
<feature type="chain" id="PRO_5038424561" evidence="1">
    <location>
        <begin position="25"/>
        <end position="259"/>
    </location>
</feature>
<dbReference type="Gene3D" id="2.130.10.10">
    <property type="entry name" value="YVTN repeat-like/Quinoprotein amine dehydrogenase"/>
    <property type="match status" value="1"/>
</dbReference>
<dbReference type="AlphaFoldDB" id="A0A846Y6M4"/>
<keyword evidence="1" id="KW-0732">Signal</keyword>
<gene>
    <name evidence="2" type="ORF">HGA08_19105</name>
</gene>
<keyword evidence="3" id="KW-1185">Reference proteome</keyword>
<comment type="caution">
    <text evidence="2">The sequence shown here is derived from an EMBL/GenBank/DDBJ whole genome shotgun (WGS) entry which is preliminary data.</text>
</comment>
<feature type="signal peptide" evidence="1">
    <location>
        <begin position="1"/>
        <end position="24"/>
    </location>
</feature>
<dbReference type="Pfam" id="PF05096">
    <property type="entry name" value="Glu_cyclase_2"/>
    <property type="match status" value="1"/>
</dbReference>
<organism evidence="2 3">
    <name type="scientific">Nocardia vermiculata</name>
    <dbReference type="NCBI Taxonomy" id="257274"/>
    <lineage>
        <taxon>Bacteria</taxon>
        <taxon>Bacillati</taxon>
        <taxon>Actinomycetota</taxon>
        <taxon>Actinomycetes</taxon>
        <taxon>Mycobacteriales</taxon>
        <taxon>Nocardiaceae</taxon>
        <taxon>Nocardia</taxon>
    </lineage>
</organism>
<dbReference type="InterPro" id="IPR015943">
    <property type="entry name" value="WD40/YVTN_repeat-like_dom_sf"/>
</dbReference>
<dbReference type="PROSITE" id="PS51257">
    <property type="entry name" value="PROKAR_LIPOPROTEIN"/>
    <property type="match status" value="1"/>
</dbReference>
<evidence type="ECO:0000313" key="3">
    <source>
        <dbReference type="Proteomes" id="UP000565711"/>
    </source>
</evidence>
<dbReference type="PANTHER" id="PTHR31270:SF1">
    <property type="entry name" value="GLUTAMINYL-PEPTIDE CYCLOTRANSFERASE"/>
    <property type="match status" value="1"/>
</dbReference>
<dbReference type="InterPro" id="IPR007788">
    <property type="entry name" value="QCT"/>
</dbReference>
<dbReference type="SUPFAM" id="SSF50969">
    <property type="entry name" value="YVTN repeat-like/Quinoprotein amine dehydrogenase"/>
    <property type="match status" value="1"/>
</dbReference>
<dbReference type="EMBL" id="JAAXOP010000011">
    <property type="protein sequence ID" value="NKY52319.1"/>
    <property type="molecule type" value="Genomic_DNA"/>
</dbReference>
<keyword evidence="2" id="KW-0808">Transferase</keyword>
<accession>A0A846Y6M4</accession>
<name>A0A846Y6M4_9NOCA</name>
<protein>
    <submittedName>
        <fullName evidence="2">Glutaminyl-peptide cyclotransferase</fullName>
    </submittedName>
</protein>
<reference evidence="2 3" key="1">
    <citation type="submission" date="2020-04" db="EMBL/GenBank/DDBJ databases">
        <title>MicrobeNet Type strains.</title>
        <authorList>
            <person name="Nicholson A.C."/>
        </authorList>
    </citation>
    <scope>NUCLEOTIDE SEQUENCE [LARGE SCALE GENOMIC DNA]</scope>
    <source>
        <strain evidence="2 3">JCM 12354</strain>
    </source>
</reference>